<name>A0A197JNI1_9FUNG</name>
<evidence type="ECO:0000256" key="1">
    <source>
        <dbReference type="SAM" id="MobiDB-lite"/>
    </source>
</evidence>
<protein>
    <submittedName>
        <fullName evidence="2">Uncharacterized protein</fullName>
    </submittedName>
</protein>
<dbReference type="AlphaFoldDB" id="A0A197JNI1"/>
<keyword evidence="3" id="KW-1185">Reference proteome</keyword>
<evidence type="ECO:0000313" key="2">
    <source>
        <dbReference type="EMBL" id="OAQ26523.1"/>
    </source>
</evidence>
<gene>
    <name evidence="2" type="ORF">K457DRAFT_140425</name>
</gene>
<evidence type="ECO:0000313" key="3">
    <source>
        <dbReference type="Proteomes" id="UP000078512"/>
    </source>
</evidence>
<feature type="compositionally biased region" description="Polar residues" evidence="1">
    <location>
        <begin position="55"/>
        <end position="70"/>
    </location>
</feature>
<sequence>MASQDNNNDDINNDINAAYMNMLNRNIPGVGNNPLHPTSTTTTKPTTTASTHLTNKSTNANLTSTTPSVTKNQQHAIDTLQAAIKNALYISEGEEPYQTVHISTTTTDTTGATAETVLTKNTSFPTEQQFVYLLQTIQLLPSFQQLVQTEDEDEGNTCEKSFNFQSILNKSNPGSDKLAQALHDVFGLPSNPEEMTTTTNTTASPENDKMVLYRVADPSSSTQVHVWVLGWIDGDLIGLHTISIES</sequence>
<organism evidence="2 3">
    <name type="scientific">Linnemannia elongata AG-77</name>
    <dbReference type="NCBI Taxonomy" id="1314771"/>
    <lineage>
        <taxon>Eukaryota</taxon>
        <taxon>Fungi</taxon>
        <taxon>Fungi incertae sedis</taxon>
        <taxon>Mucoromycota</taxon>
        <taxon>Mortierellomycotina</taxon>
        <taxon>Mortierellomycetes</taxon>
        <taxon>Mortierellales</taxon>
        <taxon>Mortierellaceae</taxon>
        <taxon>Linnemannia</taxon>
    </lineage>
</organism>
<accession>A0A197JNI1</accession>
<feature type="compositionally biased region" description="Low complexity" evidence="1">
    <location>
        <begin position="35"/>
        <end position="54"/>
    </location>
</feature>
<proteinExistence type="predicted"/>
<dbReference type="OrthoDB" id="2345681at2759"/>
<reference evidence="2 3" key="1">
    <citation type="submission" date="2016-05" db="EMBL/GenBank/DDBJ databases">
        <title>Genome sequencing reveals origins of a unique bacterial endosymbiosis in the earliest lineages of terrestrial Fungi.</title>
        <authorList>
            <consortium name="DOE Joint Genome Institute"/>
            <person name="Uehling J."/>
            <person name="Gryganskyi A."/>
            <person name="Hameed K."/>
            <person name="Tschaplinski T."/>
            <person name="Misztal P."/>
            <person name="Wu S."/>
            <person name="Desiro A."/>
            <person name="Vande Pol N."/>
            <person name="Du Z.-Y."/>
            <person name="Zienkiewicz A."/>
            <person name="Zienkiewicz K."/>
            <person name="Morin E."/>
            <person name="Tisserant E."/>
            <person name="Splivallo R."/>
            <person name="Hainaut M."/>
            <person name="Henrissat B."/>
            <person name="Ohm R."/>
            <person name="Kuo A."/>
            <person name="Yan J."/>
            <person name="Lipzen A."/>
            <person name="Nolan M."/>
            <person name="Labutti K."/>
            <person name="Barry K."/>
            <person name="Goldstein A."/>
            <person name="Labbe J."/>
            <person name="Schadt C."/>
            <person name="Tuskan G."/>
            <person name="Grigoriev I."/>
            <person name="Martin F."/>
            <person name="Vilgalys R."/>
            <person name="Bonito G."/>
        </authorList>
    </citation>
    <scope>NUCLEOTIDE SEQUENCE [LARGE SCALE GENOMIC DNA]</scope>
    <source>
        <strain evidence="2 3">AG-77</strain>
    </source>
</reference>
<dbReference type="EMBL" id="KV442066">
    <property type="protein sequence ID" value="OAQ26523.1"/>
    <property type="molecule type" value="Genomic_DNA"/>
</dbReference>
<feature type="region of interest" description="Disordered" evidence="1">
    <location>
        <begin position="28"/>
        <end position="70"/>
    </location>
</feature>
<dbReference type="Proteomes" id="UP000078512">
    <property type="component" value="Unassembled WGS sequence"/>
</dbReference>
<dbReference type="Gene3D" id="3.40.1460.10">
    <property type="entry name" value="Nuclease A inhibitor-like"/>
    <property type="match status" value="1"/>
</dbReference>